<feature type="region of interest" description="Disordered" evidence="1">
    <location>
        <begin position="22"/>
        <end position="66"/>
    </location>
</feature>
<evidence type="ECO:0000256" key="2">
    <source>
        <dbReference type="SAM" id="Phobius"/>
    </source>
</evidence>
<feature type="compositionally biased region" description="Low complexity" evidence="1">
    <location>
        <begin position="56"/>
        <end position="66"/>
    </location>
</feature>
<accession>A0ABU2FMQ5</accession>
<proteinExistence type="predicted"/>
<keyword evidence="2" id="KW-1133">Transmembrane helix</keyword>
<keyword evidence="2" id="KW-0472">Membrane</keyword>
<feature type="transmembrane region" description="Helical" evidence="2">
    <location>
        <begin position="67"/>
        <end position="85"/>
    </location>
</feature>
<gene>
    <name evidence="3" type="ORF">NDI86_07890</name>
</gene>
<dbReference type="RefSeq" id="WP_310899876.1">
    <property type="nucleotide sequence ID" value="NZ_JAMQOS010000002.1"/>
</dbReference>
<dbReference type="EMBL" id="JAMQOS010000002">
    <property type="protein sequence ID" value="MDS0282043.1"/>
    <property type="molecule type" value="Genomic_DNA"/>
</dbReference>
<reference evidence="3 4" key="1">
    <citation type="submission" date="2022-06" db="EMBL/GenBank/DDBJ databases">
        <title>Halomicroarcula sp. a new haloarchaeum isolate from saline soil.</title>
        <authorList>
            <person name="Strakova D."/>
            <person name="Galisteo C."/>
            <person name="Sanchez-Porro C."/>
            <person name="Ventosa A."/>
        </authorList>
    </citation>
    <scope>NUCLEOTIDE SEQUENCE [LARGE SCALE GENOMIC DNA]</scope>
    <source>
        <strain evidence="3 4">S3CR25-11</strain>
    </source>
</reference>
<sequence>MKRLGLLLVALLCVGALASPVAAQQTGTPTDDGTTPEETETLPLQSPSGSPVSYESPTPTSSGSGPGFGVAVALVAGLVGAGFAVHRRT</sequence>
<protein>
    <recommendedName>
        <fullName evidence="5">PGF-CTERM sorting domain-containing protein</fullName>
    </recommendedName>
</protein>
<comment type="caution">
    <text evidence="3">The sequence shown here is derived from an EMBL/GenBank/DDBJ whole genome shotgun (WGS) entry which is preliminary data.</text>
</comment>
<evidence type="ECO:0000313" key="3">
    <source>
        <dbReference type="EMBL" id="MDS0282043.1"/>
    </source>
</evidence>
<evidence type="ECO:0000313" key="4">
    <source>
        <dbReference type="Proteomes" id="UP001268864"/>
    </source>
</evidence>
<dbReference type="Proteomes" id="UP001268864">
    <property type="component" value="Unassembled WGS sequence"/>
</dbReference>
<evidence type="ECO:0000256" key="1">
    <source>
        <dbReference type="SAM" id="MobiDB-lite"/>
    </source>
</evidence>
<feature type="compositionally biased region" description="Polar residues" evidence="1">
    <location>
        <begin position="46"/>
        <end position="55"/>
    </location>
</feature>
<organism evidence="3 4">
    <name type="scientific">Haloarcula onubensis</name>
    <dbReference type="NCBI Taxonomy" id="2950539"/>
    <lineage>
        <taxon>Archaea</taxon>
        <taxon>Methanobacteriati</taxon>
        <taxon>Methanobacteriota</taxon>
        <taxon>Stenosarchaea group</taxon>
        <taxon>Halobacteria</taxon>
        <taxon>Halobacteriales</taxon>
        <taxon>Haloarculaceae</taxon>
        <taxon>Haloarcula</taxon>
    </lineage>
</organism>
<keyword evidence="2" id="KW-0812">Transmembrane</keyword>
<name>A0ABU2FMQ5_9EURY</name>
<keyword evidence="4" id="KW-1185">Reference proteome</keyword>
<evidence type="ECO:0008006" key="5">
    <source>
        <dbReference type="Google" id="ProtNLM"/>
    </source>
</evidence>
<feature type="compositionally biased region" description="Low complexity" evidence="1">
    <location>
        <begin position="22"/>
        <end position="33"/>
    </location>
</feature>